<proteinExistence type="predicted"/>
<protein>
    <submittedName>
        <fullName evidence="1">Uncharacterized protein</fullName>
    </submittedName>
</protein>
<sequence length="77" mass="8835">MDETLDAERLGDYIVLWMPVNIPMVSEGAYIYGNYRIIPLGNLDHTLLGRRSVGRQHYPQLQFRRSLDGTEIKRSAG</sequence>
<accession>A0A382DPV5</accession>
<dbReference type="EMBL" id="UINC01040411">
    <property type="protein sequence ID" value="SVB40245.1"/>
    <property type="molecule type" value="Genomic_DNA"/>
</dbReference>
<name>A0A382DPV5_9ZZZZ</name>
<organism evidence="1">
    <name type="scientific">marine metagenome</name>
    <dbReference type="NCBI Taxonomy" id="408172"/>
    <lineage>
        <taxon>unclassified sequences</taxon>
        <taxon>metagenomes</taxon>
        <taxon>ecological metagenomes</taxon>
    </lineage>
</organism>
<gene>
    <name evidence="1" type="ORF">METZ01_LOCUS193099</name>
</gene>
<dbReference type="AlphaFoldDB" id="A0A382DPV5"/>
<reference evidence="1" key="1">
    <citation type="submission" date="2018-05" db="EMBL/GenBank/DDBJ databases">
        <authorList>
            <person name="Lanie J.A."/>
            <person name="Ng W.-L."/>
            <person name="Kazmierczak K.M."/>
            <person name="Andrzejewski T.M."/>
            <person name="Davidsen T.M."/>
            <person name="Wayne K.J."/>
            <person name="Tettelin H."/>
            <person name="Glass J.I."/>
            <person name="Rusch D."/>
            <person name="Podicherti R."/>
            <person name="Tsui H.-C.T."/>
            <person name="Winkler M.E."/>
        </authorList>
    </citation>
    <scope>NUCLEOTIDE SEQUENCE</scope>
</reference>
<evidence type="ECO:0000313" key="1">
    <source>
        <dbReference type="EMBL" id="SVB40245.1"/>
    </source>
</evidence>